<accession>A0A1G8MHT7</accession>
<dbReference type="Gene3D" id="3.30.9.10">
    <property type="entry name" value="D-Amino Acid Oxidase, subunit A, domain 2"/>
    <property type="match status" value="2"/>
</dbReference>
<reference evidence="4 5" key="1">
    <citation type="submission" date="2016-10" db="EMBL/GenBank/DDBJ databases">
        <authorList>
            <person name="de Groot N.N."/>
        </authorList>
    </citation>
    <scope>NUCLEOTIDE SEQUENCE [LARGE SCALE GENOMIC DNA]</scope>
    <source>
        <strain evidence="4 5">DSM 26424</strain>
    </source>
</reference>
<comment type="similarity">
    <text evidence="1">Belongs to the DadA oxidoreductase family.</text>
</comment>
<evidence type="ECO:0000313" key="5">
    <source>
        <dbReference type="Proteomes" id="UP000199093"/>
    </source>
</evidence>
<dbReference type="InterPro" id="IPR036188">
    <property type="entry name" value="FAD/NAD-bd_sf"/>
</dbReference>
<organism evidence="4 5">
    <name type="scientific">Salipiger marinus</name>
    <dbReference type="NCBI Taxonomy" id="555512"/>
    <lineage>
        <taxon>Bacteria</taxon>
        <taxon>Pseudomonadati</taxon>
        <taxon>Pseudomonadota</taxon>
        <taxon>Alphaproteobacteria</taxon>
        <taxon>Rhodobacterales</taxon>
        <taxon>Roseobacteraceae</taxon>
        <taxon>Salipiger</taxon>
    </lineage>
</organism>
<dbReference type="GO" id="GO:0005886">
    <property type="term" value="C:plasma membrane"/>
    <property type="evidence" value="ECO:0007669"/>
    <property type="project" value="TreeGrafter"/>
</dbReference>
<dbReference type="SUPFAM" id="SSF51905">
    <property type="entry name" value="FAD/NAD(P)-binding domain"/>
    <property type="match status" value="1"/>
</dbReference>
<feature type="domain" description="FAD dependent oxidoreductase" evidence="3">
    <location>
        <begin position="20"/>
        <end position="413"/>
    </location>
</feature>
<dbReference type="GO" id="GO:0005737">
    <property type="term" value="C:cytoplasm"/>
    <property type="evidence" value="ECO:0007669"/>
    <property type="project" value="TreeGrafter"/>
</dbReference>
<proteinExistence type="inferred from homology"/>
<sequence length="438" mass="46231">MTRPVVQEVAGDASLPRAVDLVVIGGGILGVSAALWAAEQGHSVALLEKGRIAGEQSSRNWGWVRRMGRAVAEYPLGIESLRIWQGLNTRIGQETGFRRSGIVYSGQSARQLAWLATVERDAAQFGLAVRRLSRAELAEQFPGARLRDTEAVMTEEDGRAEPALAAPALAEAARRAGAHVLTGCAARALDLSAGRVSGVVTERGRIACDAVILAGGAWSRLFAGNHGLDLPQLRVRSSVLATRPLPGGPRHALGNGAFGLRPRLDGGYTLARRGRAAVQITPDAFRLLPDFLPGLRRNRHELALTLDHGLWQGATTPRRWSAEAVTPFERCRVLDPEPQQHALGQAMREVRAVFPVFAQARVAQSWGGIIDVTPDGVPILDHAPGLPGLVIATGCSGHGFGIGPGAGQLAAELATGAAPLVDPAPFRLARFGRGAPAG</sequence>
<dbReference type="Proteomes" id="UP000199093">
    <property type="component" value="Unassembled WGS sequence"/>
</dbReference>
<dbReference type="PANTHER" id="PTHR13847:SF280">
    <property type="entry name" value="D-AMINO ACID DEHYDROGENASE"/>
    <property type="match status" value="1"/>
</dbReference>
<dbReference type="Gene3D" id="3.50.50.60">
    <property type="entry name" value="FAD/NAD(P)-binding domain"/>
    <property type="match status" value="2"/>
</dbReference>
<dbReference type="EMBL" id="FNEJ01000008">
    <property type="protein sequence ID" value="SDI67479.1"/>
    <property type="molecule type" value="Genomic_DNA"/>
</dbReference>
<name>A0A1G8MHT7_9RHOB</name>
<dbReference type="GO" id="GO:0008718">
    <property type="term" value="F:D-amino-acid dehydrogenase activity"/>
    <property type="evidence" value="ECO:0007669"/>
    <property type="project" value="TreeGrafter"/>
</dbReference>
<dbReference type="PANTHER" id="PTHR13847">
    <property type="entry name" value="SARCOSINE DEHYDROGENASE-RELATED"/>
    <property type="match status" value="1"/>
</dbReference>
<evidence type="ECO:0000259" key="3">
    <source>
        <dbReference type="Pfam" id="PF01266"/>
    </source>
</evidence>
<dbReference type="OrthoDB" id="9787190at2"/>
<evidence type="ECO:0000256" key="2">
    <source>
        <dbReference type="ARBA" id="ARBA00023002"/>
    </source>
</evidence>
<evidence type="ECO:0000256" key="1">
    <source>
        <dbReference type="ARBA" id="ARBA00009410"/>
    </source>
</evidence>
<dbReference type="InterPro" id="IPR006076">
    <property type="entry name" value="FAD-dep_OxRdtase"/>
</dbReference>
<dbReference type="RefSeq" id="WP_089846707.1">
    <property type="nucleotide sequence ID" value="NZ_FNEJ01000008.1"/>
</dbReference>
<gene>
    <name evidence="4" type="ORF">SAMN04487993_100858</name>
</gene>
<dbReference type="Pfam" id="PF01266">
    <property type="entry name" value="DAO"/>
    <property type="match status" value="1"/>
</dbReference>
<evidence type="ECO:0000313" key="4">
    <source>
        <dbReference type="EMBL" id="SDI67479.1"/>
    </source>
</evidence>
<dbReference type="GO" id="GO:0055130">
    <property type="term" value="P:D-alanine catabolic process"/>
    <property type="evidence" value="ECO:0007669"/>
    <property type="project" value="TreeGrafter"/>
</dbReference>
<keyword evidence="5" id="KW-1185">Reference proteome</keyword>
<protein>
    <submittedName>
        <fullName evidence="4">Glycine/D-amino acid oxidase</fullName>
    </submittedName>
</protein>
<dbReference type="STRING" id="555512.SAMN04487993_100858"/>
<dbReference type="AlphaFoldDB" id="A0A1G8MHT7"/>
<keyword evidence="2" id="KW-0560">Oxidoreductase</keyword>